<reference evidence="1 2" key="1">
    <citation type="submission" date="2019-02" db="EMBL/GenBank/DDBJ databases">
        <title>Complete genome sequence of Burkholderia cenocepacia phage BcepSauron.</title>
        <authorList>
            <person name="Park K."/>
            <person name="Gonzalez C."/>
            <person name="Liu M."/>
            <person name="Gill J."/>
        </authorList>
    </citation>
    <scope>NUCLEOTIDE SEQUENCE [LARGE SCALE GENOMIC DNA]</scope>
</reference>
<organism evidence="1 2">
    <name type="scientific">Burkholderia phage BcepSauron</name>
    <dbReference type="NCBI Taxonomy" id="2530033"/>
    <lineage>
        <taxon>Viruses</taxon>
        <taxon>Duplodnaviria</taxon>
        <taxon>Heunggongvirae</taxon>
        <taxon>Uroviricota</taxon>
        <taxon>Caudoviricetes</taxon>
        <taxon>Sarumanvirus</taxon>
        <taxon>Sarumanvirus bcepsauron</taxon>
    </lineage>
</organism>
<evidence type="ECO:0000313" key="2">
    <source>
        <dbReference type="Proteomes" id="UP000301424"/>
    </source>
</evidence>
<protein>
    <submittedName>
        <fullName evidence="1">Uncharacterized protein</fullName>
    </submittedName>
</protein>
<proteinExistence type="predicted"/>
<sequence length="58" mass="6934">MKYFWIAVVAFLVCDAYLYTENGESYFWGNQHRIERLFKHVALSLGTYHGQQEDQDDE</sequence>
<keyword evidence="2" id="KW-1185">Reference proteome</keyword>
<evidence type="ECO:0000313" key="1">
    <source>
        <dbReference type="EMBL" id="QBQ74720.1"/>
    </source>
</evidence>
<accession>A0A482MNM6</accession>
<dbReference type="Proteomes" id="UP000301424">
    <property type="component" value="Segment"/>
</dbReference>
<gene>
    <name evidence="1" type="ORF">BcepSauron_340</name>
</gene>
<name>A0A482MNM6_9CAUD</name>
<dbReference type="EMBL" id="MK552141">
    <property type="protein sequence ID" value="QBQ74720.1"/>
    <property type="molecule type" value="Genomic_DNA"/>
</dbReference>